<comment type="cofactor">
    <cofactor evidence="1 10">
        <name>pyridoxal 5'-phosphate</name>
        <dbReference type="ChEBI" id="CHEBI:597326"/>
    </cofactor>
</comment>
<evidence type="ECO:0000256" key="11">
    <source>
        <dbReference type="RuleBase" id="RU004517"/>
    </source>
</evidence>
<dbReference type="FunFam" id="3.20.10.10:FF:000004">
    <property type="entry name" value="Branched-chain-amino-acid aminotransferase"/>
    <property type="match status" value="1"/>
</dbReference>
<feature type="compositionally biased region" description="Polar residues" evidence="12">
    <location>
        <begin position="59"/>
        <end position="68"/>
    </location>
</feature>
<feature type="compositionally biased region" description="Polar residues" evidence="12">
    <location>
        <begin position="31"/>
        <end position="44"/>
    </location>
</feature>
<dbReference type="EC" id="2.6.1.42" evidence="11"/>
<comment type="catalytic activity">
    <reaction evidence="11">
        <text>L-isoleucine + 2-oxoglutarate = (S)-3-methyl-2-oxopentanoate + L-glutamate</text>
        <dbReference type="Rhea" id="RHEA:24801"/>
        <dbReference type="ChEBI" id="CHEBI:16810"/>
        <dbReference type="ChEBI" id="CHEBI:29985"/>
        <dbReference type="ChEBI" id="CHEBI:35146"/>
        <dbReference type="ChEBI" id="CHEBI:58045"/>
        <dbReference type="EC" id="2.6.1.42"/>
    </reaction>
</comment>
<dbReference type="GO" id="GO:0009098">
    <property type="term" value="P:L-leucine biosynthetic process"/>
    <property type="evidence" value="ECO:0007669"/>
    <property type="project" value="TreeGrafter"/>
</dbReference>
<evidence type="ECO:0000256" key="12">
    <source>
        <dbReference type="SAM" id="MobiDB-lite"/>
    </source>
</evidence>
<dbReference type="OrthoDB" id="1732691at2759"/>
<evidence type="ECO:0000256" key="9">
    <source>
        <dbReference type="RuleBase" id="RU004106"/>
    </source>
</evidence>
<dbReference type="InterPro" id="IPR001544">
    <property type="entry name" value="Aminotrans_IV"/>
</dbReference>
<evidence type="ECO:0000256" key="2">
    <source>
        <dbReference type="ARBA" id="ARBA00009320"/>
    </source>
</evidence>
<evidence type="ECO:0000256" key="3">
    <source>
        <dbReference type="ARBA" id="ARBA00022576"/>
    </source>
</evidence>
<dbReference type="InterPro" id="IPR043131">
    <property type="entry name" value="BCAT-like_N"/>
</dbReference>
<dbReference type="InterPro" id="IPR018300">
    <property type="entry name" value="Aminotrans_IV_CS"/>
</dbReference>
<dbReference type="FunFam" id="3.30.470.10:FF:000012">
    <property type="entry name" value="Branched-chain-amino-acid aminotransferase"/>
    <property type="match status" value="1"/>
</dbReference>
<evidence type="ECO:0000313" key="13">
    <source>
        <dbReference type="EMBL" id="KAF1839260.1"/>
    </source>
</evidence>
<dbReference type="PANTHER" id="PTHR11825">
    <property type="entry name" value="SUBGROUP IIII AMINOTRANSFERASE"/>
    <property type="match status" value="1"/>
</dbReference>
<dbReference type="InterPro" id="IPR005786">
    <property type="entry name" value="B_amino_transII"/>
</dbReference>
<sequence>MAPIAVTPPNHSGNVTDLTQDGIKTALLKTAPSQANSASMTDSLTATPPNEPTTAAANSQKPTPTSTAAELPTLDASKVTCTYTQTPRAVPVVGSPEMASQKVCTDHMIQAQWTVSTGWQAPSLQPYGPLSLAPTASCLHYATECFEGMKLYRGHDLKLRLFRPQLNCRRMLMSTNRIALPAFDPDQLLALIVKLCATDGKKWLPKDRPGHFLYIRPTMIASDPALGVERPKEALLFVLLCCFAPMGDMSGGIKLLASQDDMCRAWPGGFGYAKVGANYGPSLVAQGEARKKGYHQILWLFGDDCTITEAGASNFFVVWRTQEGRLQLVTADLAEKIVLDGVTRRSILELARRRLTGTSEGVAAAAAQLETIEVVERKFTVFEIEKAASEGRLVEAFAAGTAWFVAPISQIHFRGKDIEVPMAKGASGAYAEFFKKSLQGIMWGSHGMESHEWGHVVEEE</sequence>
<organism evidence="13 14">
    <name type="scientific">Decorospora gaudefroyi</name>
    <dbReference type="NCBI Taxonomy" id="184978"/>
    <lineage>
        <taxon>Eukaryota</taxon>
        <taxon>Fungi</taxon>
        <taxon>Dikarya</taxon>
        <taxon>Ascomycota</taxon>
        <taxon>Pezizomycotina</taxon>
        <taxon>Dothideomycetes</taxon>
        <taxon>Pleosporomycetidae</taxon>
        <taxon>Pleosporales</taxon>
        <taxon>Pleosporineae</taxon>
        <taxon>Pleosporaceae</taxon>
        <taxon>Decorospora</taxon>
    </lineage>
</organism>
<dbReference type="PANTHER" id="PTHR11825:SF69">
    <property type="entry name" value="BRANCHED-CHAIN-AMINO-ACID AMINOTRANSFERASE"/>
    <property type="match status" value="1"/>
</dbReference>
<keyword evidence="5 11" id="KW-0808">Transferase</keyword>
<comment type="catalytic activity">
    <reaction evidence="11">
        <text>L-leucine + 2-oxoglutarate = 4-methyl-2-oxopentanoate + L-glutamate</text>
        <dbReference type="Rhea" id="RHEA:18321"/>
        <dbReference type="ChEBI" id="CHEBI:16810"/>
        <dbReference type="ChEBI" id="CHEBI:17865"/>
        <dbReference type="ChEBI" id="CHEBI:29985"/>
        <dbReference type="ChEBI" id="CHEBI:57427"/>
        <dbReference type="EC" id="2.6.1.42"/>
    </reaction>
</comment>
<accession>A0A6A5KSV5</accession>
<evidence type="ECO:0000256" key="8">
    <source>
        <dbReference type="PIRSR" id="PIRSR006468-1"/>
    </source>
</evidence>
<dbReference type="PIRSF" id="PIRSF006468">
    <property type="entry name" value="BCAT1"/>
    <property type="match status" value="1"/>
</dbReference>
<comment type="catalytic activity">
    <reaction evidence="11">
        <text>L-valine + 2-oxoglutarate = 3-methyl-2-oxobutanoate + L-glutamate</text>
        <dbReference type="Rhea" id="RHEA:24813"/>
        <dbReference type="ChEBI" id="CHEBI:11851"/>
        <dbReference type="ChEBI" id="CHEBI:16810"/>
        <dbReference type="ChEBI" id="CHEBI:29985"/>
        <dbReference type="ChEBI" id="CHEBI:57762"/>
        <dbReference type="EC" id="2.6.1.42"/>
    </reaction>
</comment>
<feature type="compositionally biased region" description="Low complexity" evidence="12">
    <location>
        <begin position="45"/>
        <end position="58"/>
    </location>
</feature>
<keyword evidence="7 11" id="KW-0100">Branched-chain amino acid biosynthesis</keyword>
<evidence type="ECO:0000256" key="5">
    <source>
        <dbReference type="ARBA" id="ARBA00022679"/>
    </source>
</evidence>
<dbReference type="Gene3D" id="3.20.10.10">
    <property type="entry name" value="D-amino Acid Aminotransferase, subunit A, domain 2"/>
    <property type="match status" value="1"/>
</dbReference>
<dbReference type="GO" id="GO:0009099">
    <property type="term" value="P:L-valine biosynthetic process"/>
    <property type="evidence" value="ECO:0007669"/>
    <property type="project" value="TreeGrafter"/>
</dbReference>
<feature type="modified residue" description="N6-(pyridoxal phosphate)lysine" evidence="8">
    <location>
        <position position="274"/>
    </location>
</feature>
<dbReference type="InterPro" id="IPR036038">
    <property type="entry name" value="Aminotransferase-like"/>
</dbReference>
<reference evidence="13" key="1">
    <citation type="submission" date="2020-01" db="EMBL/GenBank/DDBJ databases">
        <authorList>
            <consortium name="DOE Joint Genome Institute"/>
            <person name="Haridas S."/>
            <person name="Albert R."/>
            <person name="Binder M."/>
            <person name="Bloem J."/>
            <person name="Labutti K."/>
            <person name="Salamov A."/>
            <person name="Andreopoulos B."/>
            <person name="Baker S.E."/>
            <person name="Barry K."/>
            <person name="Bills G."/>
            <person name="Bluhm B.H."/>
            <person name="Cannon C."/>
            <person name="Castanera R."/>
            <person name="Culley D.E."/>
            <person name="Daum C."/>
            <person name="Ezra D."/>
            <person name="Gonzalez J.B."/>
            <person name="Henrissat B."/>
            <person name="Kuo A."/>
            <person name="Liang C."/>
            <person name="Lipzen A."/>
            <person name="Lutzoni F."/>
            <person name="Magnuson J."/>
            <person name="Mondo S."/>
            <person name="Nolan M."/>
            <person name="Ohm R."/>
            <person name="Pangilinan J."/>
            <person name="Park H.-J."/>
            <person name="Ramirez L."/>
            <person name="Alfaro M."/>
            <person name="Sun H."/>
            <person name="Tritt A."/>
            <person name="Yoshinaga Y."/>
            <person name="Zwiers L.-H."/>
            <person name="Turgeon B.G."/>
            <person name="Goodwin S.B."/>
            <person name="Spatafora J.W."/>
            <person name="Crous P.W."/>
            <person name="Grigoriev I.V."/>
        </authorList>
    </citation>
    <scope>NUCLEOTIDE SEQUENCE</scope>
    <source>
        <strain evidence="13">P77</strain>
    </source>
</reference>
<name>A0A6A5KSV5_9PLEO</name>
<dbReference type="InterPro" id="IPR043132">
    <property type="entry name" value="BCAT-like_C"/>
</dbReference>
<evidence type="ECO:0000256" key="4">
    <source>
        <dbReference type="ARBA" id="ARBA00022605"/>
    </source>
</evidence>
<dbReference type="EMBL" id="ML975246">
    <property type="protein sequence ID" value="KAF1839260.1"/>
    <property type="molecule type" value="Genomic_DNA"/>
</dbReference>
<dbReference type="PROSITE" id="PS00770">
    <property type="entry name" value="AA_TRANSFER_CLASS_4"/>
    <property type="match status" value="1"/>
</dbReference>
<evidence type="ECO:0000256" key="10">
    <source>
        <dbReference type="RuleBase" id="RU004516"/>
    </source>
</evidence>
<proteinExistence type="inferred from homology"/>
<dbReference type="GO" id="GO:0004084">
    <property type="term" value="F:branched-chain-amino-acid transaminase activity"/>
    <property type="evidence" value="ECO:0007669"/>
    <property type="project" value="UniProtKB-EC"/>
</dbReference>
<gene>
    <name evidence="13" type="ORF">BDW02DRAFT_232964</name>
</gene>
<dbReference type="SUPFAM" id="SSF56752">
    <property type="entry name" value="D-aminoacid aminotransferase-like PLP-dependent enzymes"/>
    <property type="match status" value="1"/>
</dbReference>
<evidence type="ECO:0000256" key="7">
    <source>
        <dbReference type="ARBA" id="ARBA00023304"/>
    </source>
</evidence>
<comment type="similarity">
    <text evidence="2 9">Belongs to the class-IV pyridoxal-phosphate-dependent aminotransferase family.</text>
</comment>
<dbReference type="AlphaFoldDB" id="A0A6A5KSV5"/>
<evidence type="ECO:0000313" key="14">
    <source>
        <dbReference type="Proteomes" id="UP000800040"/>
    </source>
</evidence>
<dbReference type="GO" id="GO:0005739">
    <property type="term" value="C:mitochondrion"/>
    <property type="evidence" value="ECO:0007669"/>
    <property type="project" value="TreeGrafter"/>
</dbReference>
<keyword evidence="3 11" id="KW-0032">Aminotransferase</keyword>
<feature type="region of interest" description="Disordered" evidence="12">
    <location>
        <begin position="31"/>
        <end position="68"/>
    </location>
</feature>
<keyword evidence="4 11" id="KW-0028">Amino-acid biosynthesis</keyword>
<protein>
    <recommendedName>
        <fullName evidence="11">Branched-chain-amino-acid aminotransferase</fullName>
        <ecNumber evidence="11">2.6.1.42</ecNumber>
    </recommendedName>
</protein>
<dbReference type="Gene3D" id="3.30.470.10">
    <property type="match status" value="1"/>
</dbReference>
<evidence type="ECO:0000256" key="6">
    <source>
        <dbReference type="ARBA" id="ARBA00022898"/>
    </source>
</evidence>
<dbReference type="Proteomes" id="UP000800040">
    <property type="component" value="Unassembled WGS sequence"/>
</dbReference>
<dbReference type="Pfam" id="PF01063">
    <property type="entry name" value="Aminotran_4"/>
    <property type="match status" value="1"/>
</dbReference>
<evidence type="ECO:0000256" key="1">
    <source>
        <dbReference type="ARBA" id="ARBA00001933"/>
    </source>
</evidence>
<keyword evidence="14" id="KW-1185">Reference proteome</keyword>
<keyword evidence="6 10" id="KW-0663">Pyridoxal phosphate</keyword>